<evidence type="ECO:0000259" key="8">
    <source>
        <dbReference type="PROSITE" id="PS51379"/>
    </source>
</evidence>
<evidence type="ECO:0000259" key="7">
    <source>
        <dbReference type="PROSITE" id="PS50042"/>
    </source>
</evidence>
<dbReference type="InterPro" id="IPR018490">
    <property type="entry name" value="cNMP-bd_dom_sf"/>
</dbReference>
<keyword evidence="1" id="KW-0813">Transport</keyword>
<dbReference type="InterPro" id="IPR018488">
    <property type="entry name" value="cNMP-bd_CS"/>
</dbReference>
<dbReference type="GO" id="GO:0051539">
    <property type="term" value="F:4 iron, 4 sulfur cluster binding"/>
    <property type="evidence" value="ECO:0007669"/>
    <property type="project" value="UniProtKB-KW"/>
</dbReference>
<dbReference type="InterPro" id="IPR036188">
    <property type="entry name" value="FAD/NAD-bd_sf"/>
</dbReference>
<evidence type="ECO:0000313" key="10">
    <source>
        <dbReference type="Proteomes" id="UP000033202"/>
    </source>
</evidence>
<dbReference type="SUPFAM" id="SSF51206">
    <property type="entry name" value="cAMP-binding domain-like"/>
    <property type="match status" value="2"/>
</dbReference>
<evidence type="ECO:0000313" key="9">
    <source>
        <dbReference type="EMBL" id="GAO37940.1"/>
    </source>
</evidence>
<evidence type="ECO:0000256" key="1">
    <source>
        <dbReference type="ARBA" id="ARBA00022448"/>
    </source>
</evidence>
<dbReference type="PROSITE" id="PS00198">
    <property type="entry name" value="4FE4S_FER_1"/>
    <property type="match status" value="1"/>
</dbReference>
<dbReference type="EMBL" id="BBWU01000001">
    <property type="protein sequence ID" value="GAO37940.1"/>
    <property type="molecule type" value="Genomic_DNA"/>
</dbReference>
<dbReference type="PANTHER" id="PTHR42859">
    <property type="entry name" value="OXIDOREDUCTASE"/>
    <property type="match status" value="1"/>
</dbReference>
<dbReference type="Gene3D" id="3.30.70.20">
    <property type="match status" value="2"/>
</dbReference>
<dbReference type="SUPFAM" id="SSF51905">
    <property type="entry name" value="FAD/NAD(P)-binding domain"/>
    <property type="match status" value="1"/>
</dbReference>
<dbReference type="PRINTS" id="PR00368">
    <property type="entry name" value="FADPNR"/>
</dbReference>
<proteinExistence type="predicted"/>
<dbReference type="OrthoDB" id="9779457at2"/>
<evidence type="ECO:0000256" key="3">
    <source>
        <dbReference type="ARBA" id="ARBA00022723"/>
    </source>
</evidence>
<dbReference type="GO" id="GO:0046872">
    <property type="term" value="F:metal ion binding"/>
    <property type="evidence" value="ECO:0007669"/>
    <property type="project" value="UniProtKB-KW"/>
</dbReference>
<sequence length="835" mass="89757">MSDAFRIAIVGSGPAGLSAAGRAAELGLSHVLLEKTDHLSDTIYKYQKGKHVMATPVQLALRSPLDFDAGKREKVLGTWDEQTAKHGVNVMHHADVKAITGAKGDFTLKLTDGREVKAETVILAIGTQGNPNLMRCPIEDGAVVQYTLDDPAEYNDEHITVVGGGDAGIENALGLAAEVAQGNVVSLCNRSAEFSTAKGPNVAALLGARDAGRMQVLTESTPAKVEKGWITFDTRDGELKIRCDRVIARMGSAPPRAFVEACCAEFEEKEDPRNPGKMMRGVKAGTGVQFTSNDRLAYPVLSPTFESTVPGIFVIGALAGYPLIKHCMNQGYDVVEFINGNTALKPADEPILEKKFAGLPKGRDVAEWLELLRTNIGILQGLSPLQMREFMLDSDVRMYRPGEVIFVRGAREDSLFAIAEGSVLVEINPQDPSITVPIGTGEIFGEVGLISGRTRGATIRAAEKSIIVEISRLAALRLQRQVPSAQKEITRISIERQLLQLFKAGLTKEDVAEVVAGAEVRTVKAGEAVITEGEQGSDVFVIRSGSMIVEKTVGGKPVFLSYVPAGSFVGEMALIDGGLRTATVKAAIKADVIRLPGEAFARLMASKPALEQRVRQDMEARRIVNSFVEERKHSFSGAVDLYSQTAKFLIDEGIGEATDVLLIDENLCVGCDNCEKACADSHDGLSRLDREAGKTYAHLHVPTSCRHCEHPHCMADCPPNAIHRGPDGEVFIDDTCIGCGNCQRNCPYGVIRMDKVPPKKPSLLSWLFLGLGPGPGEPSHEWSVENSKGEKPKKAIKCDMCSGIEGGPACVRACPTGAAIRVSPDEFLTVARLEA</sequence>
<dbReference type="Pfam" id="PF13247">
    <property type="entry name" value="Fer4_11"/>
    <property type="match status" value="1"/>
</dbReference>
<keyword evidence="3" id="KW-0479">Metal-binding</keyword>
<dbReference type="STRING" id="1219043.SCH01S_01_01030"/>
<dbReference type="Gene3D" id="3.50.50.60">
    <property type="entry name" value="FAD/NAD(P)-binding domain"/>
    <property type="match status" value="3"/>
</dbReference>
<dbReference type="Pfam" id="PF13738">
    <property type="entry name" value="Pyr_redox_3"/>
    <property type="match status" value="1"/>
</dbReference>
<keyword evidence="6" id="KW-0411">Iron-sulfur</keyword>
<feature type="domain" description="4Fe-4S ferredoxin-type" evidence="8">
    <location>
        <begin position="792"/>
        <end position="825"/>
    </location>
</feature>
<dbReference type="SUPFAM" id="SSF54862">
    <property type="entry name" value="4Fe-4S ferredoxins"/>
    <property type="match status" value="1"/>
</dbReference>
<dbReference type="InterPro" id="IPR050294">
    <property type="entry name" value="RnfB_subfamily"/>
</dbReference>
<dbReference type="InterPro" id="IPR014710">
    <property type="entry name" value="RmlC-like_jellyroll"/>
</dbReference>
<evidence type="ECO:0000256" key="4">
    <source>
        <dbReference type="ARBA" id="ARBA00022982"/>
    </source>
</evidence>
<dbReference type="Pfam" id="PF00027">
    <property type="entry name" value="cNMP_binding"/>
    <property type="match status" value="2"/>
</dbReference>
<dbReference type="InterPro" id="IPR017900">
    <property type="entry name" value="4Fe4S_Fe_S_CS"/>
</dbReference>
<dbReference type="PROSITE" id="PS50042">
    <property type="entry name" value="CNMP_BINDING_3"/>
    <property type="match status" value="2"/>
</dbReference>
<feature type="domain" description="Cyclic nucleotide-binding" evidence="7">
    <location>
        <begin position="502"/>
        <end position="621"/>
    </location>
</feature>
<gene>
    <name evidence="9" type="ORF">SCH01S_01_01030</name>
</gene>
<dbReference type="Gene3D" id="2.60.120.10">
    <property type="entry name" value="Jelly Rolls"/>
    <property type="match status" value="2"/>
</dbReference>
<keyword evidence="4" id="KW-0249">Electron transport</keyword>
<dbReference type="PANTHER" id="PTHR42859:SF10">
    <property type="entry name" value="DIMETHYLSULFOXIDE REDUCTASE CHAIN B"/>
    <property type="match status" value="1"/>
</dbReference>
<dbReference type="PROSITE" id="PS00889">
    <property type="entry name" value="CNMP_BINDING_2"/>
    <property type="match status" value="1"/>
</dbReference>
<dbReference type="InterPro" id="IPR017896">
    <property type="entry name" value="4Fe4S_Fe-S-bd"/>
</dbReference>
<reference evidence="9 10" key="1">
    <citation type="submission" date="2015-04" db="EMBL/GenBank/DDBJ databases">
        <title>Whole genome shotgun sequence of Sphingomonas changbaiensis NBRC 104936.</title>
        <authorList>
            <person name="Katano-Makiyama Y."/>
            <person name="Hosoyama A."/>
            <person name="Hashimoto M."/>
            <person name="Noguchi M."/>
            <person name="Tsuchikane K."/>
            <person name="Ohji S."/>
            <person name="Yamazoe A."/>
            <person name="Ichikawa N."/>
            <person name="Kimura A."/>
            <person name="Fujita N."/>
        </authorList>
    </citation>
    <scope>NUCLEOTIDE SEQUENCE [LARGE SCALE GENOMIC DNA]</scope>
    <source>
        <strain evidence="9 10">NBRC 104936</strain>
    </source>
</reference>
<accession>A0A0E9MLE9</accession>
<name>A0A0E9MLE9_9SPHN</name>
<dbReference type="CDD" id="cd00038">
    <property type="entry name" value="CAP_ED"/>
    <property type="match status" value="2"/>
</dbReference>
<feature type="domain" description="Cyclic nucleotide-binding" evidence="7">
    <location>
        <begin position="378"/>
        <end position="478"/>
    </location>
</feature>
<dbReference type="Proteomes" id="UP000033202">
    <property type="component" value="Unassembled WGS sequence"/>
</dbReference>
<dbReference type="CDD" id="cd16367">
    <property type="entry name" value="DMSOR_beta_like"/>
    <property type="match status" value="1"/>
</dbReference>
<evidence type="ECO:0000256" key="5">
    <source>
        <dbReference type="ARBA" id="ARBA00023004"/>
    </source>
</evidence>
<feature type="domain" description="4Fe-4S ferredoxin-type" evidence="8">
    <location>
        <begin position="659"/>
        <end position="691"/>
    </location>
</feature>
<dbReference type="SMART" id="SM00100">
    <property type="entry name" value="cNMP"/>
    <property type="match status" value="2"/>
</dbReference>
<keyword evidence="5" id="KW-0408">Iron</keyword>
<evidence type="ECO:0000256" key="2">
    <source>
        <dbReference type="ARBA" id="ARBA00022485"/>
    </source>
</evidence>
<dbReference type="InterPro" id="IPR000595">
    <property type="entry name" value="cNMP-bd_dom"/>
</dbReference>
<evidence type="ECO:0000256" key="6">
    <source>
        <dbReference type="ARBA" id="ARBA00023014"/>
    </source>
</evidence>
<keyword evidence="10" id="KW-1185">Reference proteome</keyword>
<dbReference type="PRINTS" id="PR00469">
    <property type="entry name" value="PNDRDTASEII"/>
</dbReference>
<organism evidence="9 10">
    <name type="scientific">Sphingomonas changbaiensis NBRC 104936</name>
    <dbReference type="NCBI Taxonomy" id="1219043"/>
    <lineage>
        <taxon>Bacteria</taxon>
        <taxon>Pseudomonadati</taxon>
        <taxon>Pseudomonadota</taxon>
        <taxon>Alphaproteobacteria</taxon>
        <taxon>Sphingomonadales</taxon>
        <taxon>Sphingomonadaceae</taxon>
        <taxon>Sphingomonas</taxon>
    </lineage>
</organism>
<dbReference type="PROSITE" id="PS00888">
    <property type="entry name" value="CNMP_BINDING_1"/>
    <property type="match status" value="1"/>
</dbReference>
<comment type="caution">
    <text evidence="9">The sequence shown here is derived from an EMBL/GenBank/DDBJ whole genome shotgun (WGS) entry which is preliminary data.</text>
</comment>
<protein>
    <submittedName>
        <fullName evidence="9">Putative oxidoreductase</fullName>
    </submittedName>
</protein>
<dbReference type="PROSITE" id="PS51379">
    <property type="entry name" value="4FE4S_FER_2"/>
    <property type="match status" value="3"/>
</dbReference>
<dbReference type="AlphaFoldDB" id="A0A0E9MLE9"/>
<dbReference type="RefSeq" id="WP_046346785.1">
    <property type="nucleotide sequence ID" value="NZ_BBWU01000001.1"/>
</dbReference>
<feature type="domain" description="4Fe-4S ferredoxin-type" evidence="8">
    <location>
        <begin position="728"/>
        <end position="756"/>
    </location>
</feature>
<keyword evidence="2" id="KW-0004">4Fe-4S</keyword>